<name>A0A0K1PYN7_9BACT</name>
<accession>A0A0K1PYN7</accession>
<dbReference type="PANTHER" id="PTHR43289">
    <property type="entry name" value="MITOGEN-ACTIVATED PROTEIN KINASE KINASE KINASE 20-RELATED"/>
    <property type="match status" value="1"/>
</dbReference>
<dbReference type="STRING" id="1391654.AKJ09_05309"/>
<dbReference type="InterPro" id="IPR029787">
    <property type="entry name" value="Nucleotide_cyclase"/>
</dbReference>
<keyword evidence="3" id="KW-0547">Nucleotide-binding</keyword>
<evidence type="ECO:0000256" key="4">
    <source>
        <dbReference type="ARBA" id="ARBA00022777"/>
    </source>
</evidence>
<evidence type="ECO:0000313" key="7">
    <source>
        <dbReference type="EMBL" id="AKU98645.1"/>
    </source>
</evidence>
<comment type="subcellular location">
    <subcellularLocation>
        <location evidence="1">Membrane</location>
        <topology evidence="1">Single-pass membrane protein</topology>
    </subcellularLocation>
</comment>
<dbReference type="SUPFAM" id="SSF55073">
    <property type="entry name" value="Nucleotide cyclase"/>
    <property type="match status" value="1"/>
</dbReference>
<dbReference type="PATRIC" id="fig|1391654.3.peg.5380"/>
<dbReference type="Pfam" id="PF00069">
    <property type="entry name" value="Pkinase"/>
    <property type="match status" value="1"/>
</dbReference>
<dbReference type="Gene3D" id="1.10.510.10">
    <property type="entry name" value="Transferase(Phosphotransferase) domain 1"/>
    <property type="match status" value="1"/>
</dbReference>
<dbReference type="PANTHER" id="PTHR43289:SF34">
    <property type="entry name" value="SERINE_THREONINE-PROTEIN KINASE YBDM-RELATED"/>
    <property type="match status" value="1"/>
</dbReference>
<dbReference type="InterPro" id="IPR008271">
    <property type="entry name" value="Ser/Thr_kinase_AS"/>
</dbReference>
<evidence type="ECO:0000256" key="3">
    <source>
        <dbReference type="ARBA" id="ARBA00022741"/>
    </source>
</evidence>
<gene>
    <name evidence="7" type="ORF">AKJ09_05309</name>
</gene>
<dbReference type="GO" id="GO:0016020">
    <property type="term" value="C:membrane"/>
    <property type="evidence" value="ECO:0007669"/>
    <property type="project" value="UniProtKB-SubCell"/>
</dbReference>
<feature type="domain" description="Protein kinase" evidence="6">
    <location>
        <begin position="14"/>
        <end position="285"/>
    </location>
</feature>
<dbReference type="PROSITE" id="PS50011">
    <property type="entry name" value="PROTEIN_KINASE_DOM"/>
    <property type="match status" value="1"/>
</dbReference>
<dbReference type="GO" id="GO:0005524">
    <property type="term" value="F:ATP binding"/>
    <property type="evidence" value="ECO:0007669"/>
    <property type="project" value="UniProtKB-KW"/>
</dbReference>
<evidence type="ECO:0000256" key="5">
    <source>
        <dbReference type="ARBA" id="ARBA00022840"/>
    </source>
</evidence>
<dbReference type="GO" id="GO:0004674">
    <property type="term" value="F:protein serine/threonine kinase activity"/>
    <property type="evidence" value="ECO:0007669"/>
    <property type="project" value="UniProtKB-KW"/>
</dbReference>
<dbReference type="Gene3D" id="1.25.40.10">
    <property type="entry name" value="Tetratricopeptide repeat domain"/>
    <property type="match status" value="1"/>
</dbReference>
<evidence type="ECO:0000313" key="8">
    <source>
        <dbReference type="Proteomes" id="UP000064967"/>
    </source>
</evidence>
<dbReference type="InterPro" id="IPR027417">
    <property type="entry name" value="P-loop_NTPase"/>
</dbReference>
<evidence type="ECO:0000256" key="2">
    <source>
        <dbReference type="ARBA" id="ARBA00022679"/>
    </source>
</evidence>
<dbReference type="Proteomes" id="UP000064967">
    <property type="component" value="Chromosome"/>
</dbReference>
<keyword evidence="5" id="KW-0067">ATP-binding</keyword>
<keyword evidence="7" id="KW-0723">Serine/threonine-protein kinase</keyword>
<dbReference type="InterPro" id="IPR011009">
    <property type="entry name" value="Kinase-like_dom_sf"/>
</dbReference>
<keyword evidence="2" id="KW-0808">Transferase</keyword>
<dbReference type="SMART" id="SM00220">
    <property type="entry name" value="S_TKc"/>
    <property type="match status" value="1"/>
</dbReference>
<dbReference type="KEGG" id="llu:AKJ09_05309"/>
<dbReference type="Gene3D" id="3.40.50.300">
    <property type="entry name" value="P-loop containing nucleotide triphosphate hydrolases"/>
    <property type="match status" value="1"/>
</dbReference>
<dbReference type="InterPro" id="IPR011990">
    <property type="entry name" value="TPR-like_helical_dom_sf"/>
</dbReference>
<sequence>MTVAAFQGLLAGRFVIEREVGRGGVGIVYRARDEVTGAPVALKVIAIPGVDASEEARFGREGRVLAGLSHPGIVRVVAFGQLDEGHPYVAMEWLEGEDIAQRQKRAPLTLGQAIEIGAQVADALAYSHGVGIVHRDIKPSNVFLLGSSPESGRSPGSVSSMAVKLVDFGVASAEDARLTRTGAIIGTPAYMAPEQARGDAEVSARADIYGLGATLFEMIAGRPPHMGPTPIAILARLVTTPAPRLMEIFPEAPISLDELLGNMLATHPEERPERASDVALRLRAIAVELENTEGSTRTQSPEMAPMNLGSIILSTAKPGGSRLVTSILATHVPKGPARTRLIAHLRARGAEATELGGDAIVAHLGVKKALGDEAARALDLGVRLARTGCSVGVATGRTRIDRTRPTGEVVDRAAALARDAQKGQVLADTTTSELARGRFELSIRADGTAVVGTKVAAKKEGAGGSPFVGREADLSQIVSAFERCQEDKTPIIVTISGAPGIGKTRLRREAISRFGSHPSAPRIALVRAESFAKSHALGIMADIARALAGVAKGAALEDAVAATDALLSRIEVVNRGARELVARLVANEPLPESVDARGARDALWIALTDMALHASNEKPLVIAVEDAQWADLESLAWIDHLLARAGGHSVFVLATARPTLFRDDPARFSGRDHVRIELRPLARRTVRSIAKAILGDKSNGPEGEALVDSISTQAAGSPLFAEELARLAQQGRDAASAPTIEAAIQVSLDALDEDVRDAATRLSVFGMQVWDAGLTALGGKNAPEMIRALTGAEQLVEQVNSRFKDSREWAFKHALTREVAYASLGDDQLKELHASAGRWLAKMGEDDATVARHLELGGEPVLAANYLEKAARRALAANALGEAVKLAEKALAFAEDNPTQFARAQLLDEAWSRLDARAGERDSAVRAMQEAVYDDASEVRALGARVRYEDATGGGPDTSAGLEDVIRRAKDAGLFDEEARSAAALAARYAFAGEVDKAADWADSLLSLSQTHGIPSAAVDAWQTLAVVRQASGDVRAALEARRSAARAASDAGLKTREATLTINVGFALTTMGAKNDARLAIEGGIALAQAVGSPGTVRHGQMNLLCWTATFGPDGAFDSLLAEPRAIADGAVSGAWVPHDRATLGVLFYRGAELLRNDKPHRSGENGAARTTMSAAEQARTLLKIAAGGYRATKMLDVVPVALGLWAEAERRCGQPERAMEIATEAAGLLEHGSPSLLNEAPIYLALHDACVDLALHEAAKDAIARGVPRLVTRLHGLSGTPYARDFLTHLAPNAGLLAAAEAYGIVPEPLLGILERT</sequence>
<dbReference type="Gene3D" id="3.30.200.20">
    <property type="entry name" value="Phosphorylase Kinase, domain 1"/>
    <property type="match status" value="1"/>
</dbReference>
<keyword evidence="4 7" id="KW-0418">Kinase</keyword>
<protein>
    <submittedName>
        <fullName evidence="7">Serine/threonine protein kinase</fullName>
    </submittedName>
</protein>
<dbReference type="SUPFAM" id="SSF48452">
    <property type="entry name" value="TPR-like"/>
    <property type="match status" value="1"/>
</dbReference>
<proteinExistence type="predicted"/>
<dbReference type="InterPro" id="IPR041664">
    <property type="entry name" value="AAA_16"/>
</dbReference>
<evidence type="ECO:0000256" key="1">
    <source>
        <dbReference type="ARBA" id="ARBA00004167"/>
    </source>
</evidence>
<dbReference type="PROSITE" id="PS00108">
    <property type="entry name" value="PROTEIN_KINASE_ST"/>
    <property type="match status" value="1"/>
</dbReference>
<reference evidence="7 8" key="1">
    <citation type="submission" date="2015-08" db="EMBL/GenBank/DDBJ databases">
        <authorList>
            <person name="Babu N.S."/>
            <person name="Beckwith C.J."/>
            <person name="Beseler K.G."/>
            <person name="Brison A."/>
            <person name="Carone J.V."/>
            <person name="Caskin T.P."/>
            <person name="Diamond M."/>
            <person name="Durham M.E."/>
            <person name="Foxe J.M."/>
            <person name="Go M."/>
            <person name="Henderson B.A."/>
            <person name="Jones I.B."/>
            <person name="McGettigan J.A."/>
            <person name="Micheletti S.J."/>
            <person name="Nasrallah M.E."/>
            <person name="Ortiz D."/>
            <person name="Piller C.R."/>
            <person name="Privatt S.R."/>
            <person name="Schneider S.L."/>
            <person name="Sharp S."/>
            <person name="Smith T.C."/>
            <person name="Stanton J.D."/>
            <person name="Ullery H.E."/>
            <person name="Wilson R.J."/>
            <person name="Serrano M.G."/>
            <person name="Buck G."/>
            <person name="Lee V."/>
            <person name="Wang Y."/>
            <person name="Carvalho R."/>
            <person name="Voegtly L."/>
            <person name="Shi R."/>
            <person name="Duckworth R."/>
            <person name="Johnson A."/>
            <person name="Loviza R."/>
            <person name="Walstead R."/>
            <person name="Shah Z."/>
            <person name="Kiflezghi M."/>
            <person name="Wade K."/>
            <person name="Ball S.L."/>
            <person name="Bradley K.W."/>
            <person name="Asai D.J."/>
            <person name="Bowman C.A."/>
            <person name="Russell D.A."/>
            <person name="Pope W.H."/>
            <person name="Jacobs-Sera D."/>
            <person name="Hendrix R.W."/>
            <person name="Hatfull G.F."/>
        </authorList>
    </citation>
    <scope>NUCLEOTIDE SEQUENCE [LARGE SCALE GENOMIC DNA]</scope>
    <source>
        <strain evidence="7 8">DSM 27648</strain>
    </source>
</reference>
<evidence type="ECO:0000259" key="6">
    <source>
        <dbReference type="PROSITE" id="PS50011"/>
    </source>
</evidence>
<organism evidence="7 8">
    <name type="scientific">Labilithrix luteola</name>
    <dbReference type="NCBI Taxonomy" id="1391654"/>
    <lineage>
        <taxon>Bacteria</taxon>
        <taxon>Pseudomonadati</taxon>
        <taxon>Myxococcota</taxon>
        <taxon>Polyangia</taxon>
        <taxon>Polyangiales</taxon>
        <taxon>Labilitrichaceae</taxon>
        <taxon>Labilithrix</taxon>
    </lineage>
</organism>
<dbReference type="SUPFAM" id="SSF56112">
    <property type="entry name" value="Protein kinase-like (PK-like)"/>
    <property type="match status" value="1"/>
</dbReference>
<dbReference type="CDD" id="cd14014">
    <property type="entry name" value="STKc_PknB_like"/>
    <property type="match status" value="1"/>
</dbReference>
<keyword evidence="8" id="KW-1185">Reference proteome</keyword>
<dbReference type="EMBL" id="CP012333">
    <property type="protein sequence ID" value="AKU98645.1"/>
    <property type="molecule type" value="Genomic_DNA"/>
</dbReference>
<dbReference type="Pfam" id="PF13191">
    <property type="entry name" value="AAA_16"/>
    <property type="match status" value="1"/>
</dbReference>
<dbReference type="SUPFAM" id="SSF52540">
    <property type="entry name" value="P-loop containing nucleoside triphosphate hydrolases"/>
    <property type="match status" value="1"/>
</dbReference>
<dbReference type="InterPro" id="IPR000719">
    <property type="entry name" value="Prot_kinase_dom"/>
</dbReference>
<dbReference type="RefSeq" id="WP_240488574.1">
    <property type="nucleotide sequence ID" value="NZ_CP012333.1"/>
</dbReference>